<dbReference type="Proteomes" id="UP000428333">
    <property type="component" value="Linkage Group LG04"/>
</dbReference>
<dbReference type="EMBL" id="QEFC01000937">
    <property type="protein sequence ID" value="KAE9461820.1"/>
    <property type="molecule type" value="Genomic_DNA"/>
</dbReference>
<organism evidence="1 2">
    <name type="scientific">Rhododendron williamsianum</name>
    <dbReference type="NCBI Taxonomy" id="262921"/>
    <lineage>
        <taxon>Eukaryota</taxon>
        <taxon>Viridiplantae</taxon>
        <taxon>Streptophyta</taxon>
        <taxon>Embryophyta</taxon>
        <taxon>Tracheophyta</taxon>
        <taxon>Spermatophyta</taxon>
        <taxon>Magnoliopsida</taxon>
        <taxon>eudicotyledons</taxon>
        <taxon>Gunneridae</taxon>
        <taxon>Pentapetalae</taxon>
        <taxon>asterids</taxon>
        <taxon>Ericales</taxon>
        <taxon>Ericaceae</taxon>
        <taxon>Ericoideae</taxon>
        <taxon>Rhodoreae</taxon>
        <taxon>Rhododendron</taxon>
    </lineage>
</organism>
<dbReference type="PANTHER" id="PTHR31639:SF256">
    <property type="entry name" value="OS07G0242900 PROTEIN"/>
    <property type="match status" value="1"/>
</dbReference>
<evidence type="ECO:0000313" key="2">
    <source>
        <dbReference type="Proteomes" id="UP000428333"/>
    </source>
</evidence>
<evidence type="ECO:0008006" key="3">
    <source>
        <dbReference type="Google" id="ProtNLM"/>
    </source>
</evidence>
<keyword evidence="2" id="KW-1185">Reference proteome</keyword>
<feature type="non-terminal residue" evidence="1">
    <location>
        <position position="1"/>
    </location>
</feature>
<reference evidence="1 2" key="1">
    <citation type="journal article" date="2019" name="Genome Biol. Evol.">
        <title>The Rhododendron genome and chromosomal organization provide insight into shared whole-genome duplications across the heath family (Ericaceae).</title>
        <authorList>
            <person name="Soza V.L."/>
            <person name="Lindsley D."/>
            <person name="Waalkes A."/>
            <person name="Ramage E."/>
            <person name="Patwardhan R.P."/>
            <person name="Burton J.N."/>
            <person name="Adey A."/>
            <person name="Kumar A."/>
            <person name="Qiu R."/>
            <person name="Shendure J."/>
            <person name="Hall B."/>
        </authorList>
    </citation>
    <scope>NUCLEOTIDE SEQUENCE [LARGE SCALE GENOMIC DNA]</scope>
    <source>
        <strain evidence="1">RSF 1966-606</strain>
    </source>
</reference>
<proteinExistence type="predicted"/>
<dbReference type="PANTHER" id="PTHR31639">
    <property type="entry name" value="F-BOX PROTEIN-LIKE"/>
    <property type="match status" value="1"/>
</dbReference>
<name>A0A6A4LUY4_9ERIC</name>
<dbReference type="AlphaFoldDB" id="A0A6A4LUY4"/>
<protein>
    <recommendedName>
        <fullName evidence="3">FBD domain-containing protein</fullName>
    </recommendedName>
</protein>
<comment type="caution">
    <text evidence="1">The sequence shown here is derived from an EMBL/GenBank/DDBJ whole genome shotgun (WGS) entry which is preliminary data.</text>
</comment>
<evidence type="ECO:0000313" key="1">
    <source>
        <dbReference type="EMBL" id="KAE9461820.1"/>
    </source>
</evidence>
<dbReference type="OrthoDB" id="1750820at2759"/>
<gene>
    <name evidence="1" type="ORF">C3L33_06305</name>
</gene>
<sequence>MAIPLDLPPFLLFRYSATDDLDCDGEDLRAARNSGFVTFVEKTLFSCDCKLKKFKVVFEYEPRFASNVDSWTRFTAGKGVEELYLQLWPADTKYELPQLLVIPEGNVAWYSLKKLSIGYLKFSNDVIERILAGSPVLETLELDHWEGFSRLDVTNSCMKKLILREFLDIWLSLIHVQPAST</sequence>
<accession>A0A6A4LUY4</accession>